<dbReference type="EMBL" id="JBFMIA010000013">
    <property type="protein sequence ID" value="MEW9502675.1"/>
    <property type="molecule type" value="Genomic_DNA"/>
</dbReference>
<dbReference type="Proteomes" id="UP001556040">
    <property type="component" value="Unassembled WGS sequence"/>
</dbReference>
<reference evidence="2 3" key="1">
    <citation type="journal article" date="1979" name="Int. J. Syst. Evol. Microbiol.">
        <title>Bacillus globisporus subsp. marinus subsp. nov.</title>
        <authorList>
            <person name="Liu H."/>
        </authorList>
    </citation>
    <scope>NUCLEOTIDE SEQUENCE [LARGE SCALE GENOMIC DNA]</scope>
    <source>
        <strain evidence="2 3">DSM 1297</strain>
    </source>
</reference>
<dbReference type="InterPro" id="IPR018728">
    <property type="entry name" value="DUF2268"/>
</dbReference>
<keyword evidence="3" id="KW-1185">Reference proteome</keyword>
<sequence>MSVIRTDKWLLNSYDKPIELCEKVKEFFGNARASEIHPYLIRHGMYRRPFKNGKELVRKLKENRVWEIVQKEEQQLKKIWEGPNIPIFIFPSDNNRELIQNFNGKSGLAFKDKLFLFISEDNTEKEIRAVFTHEYNHVCRLSQLQKNEKDYVLLDTIILEGLAENAVRERFGEEFVGKWTSYYSNEELERIWKKLLLPNKNIRRLDRKHQQILYGARSYPKMAGYCVGYYLVKKYMKANSLTCKDLLNYKSDDIAQIKDN</sequence>
<organism evidence="2 3">
    <name type="scientific">Jeotgalibacillus marinus</name>
    <dbReference type="NCBI Taxonomy" id="86667"/>
    <lineage>
        <taxon>Bacteria</taxon>
        <taxon>Bacillati</taxon>
        <taxon>Bacillota</taxon>
        <taxon>Bacilli</taxon>
        <taxon>Bacillales</taxon>
        <taxon>Caryophanaceae</taxon>
        <taxon>Jeotgalibacillus</taxon>
    </lineage>
</organism>
<evidence type="ECO:0000313" key="2">
    <source>
        <dbReference type="EMBL" id="MEW9502675.1"/>
    </source>
</evidence>
<protein>
    <submittedName>
        <fullName evidence="2">DUF2268 domain-containing protein</fullName>
    </submittedName>
</protein>
<dbReference type="RefSeq" id="WP_367780163.1">
    <property type="nucleotide sequence ID" value="NZ_JBFMIA010000013.1"/>
</dbReference>
<feature type="domain" description="DUF2268" evidence="1">
    <location>
        <begin position="65"/>
        <end position="255"/>
    </location>
</feature>
<accession>A0ABV3Q5Q3</accession>
<gene>
    <name evidence="2" type="ORF">AB1471_12830</name>
</gene>
<evidence type="ECO:0000259" key="1">
    <source>
        <dbReference type="Pfam" id="PF10026"/>
    </source>
</evidence>
<proteinExistence type="predicted"/>
<comment type="caution">
    <text evidence="2">The sequence shown here is derived from an EMBL/GenBank/DDBJ whole genome shotgun (WGS) entry which is preliminary data.</text>
</comment>
<evidence type="ECO:0000313" key="3">
    <source>
        <dbReference type="Proteomes" id="UP001556040"/>
    </source>
</evidence>
<name>A0ABV3Q5Q3_9BACL</name>
<dbReference type="Pfam" id="PF10026">
    <property type="entry name" value="DUF2268"/>
    <property type="match status" value="1"/>
</dbReference>